<protein>
    <submittedName>
        <fullName evidence="2">Chromosome partitioning protein</fullName>
    </submittedName>
</protein>
<dbReference type="Pfam" id="PF13614">
    <property type="entry name" value="AAA_31"/>
    <property type="match status" value="1"/>
</dbReference>
<comment type="caution">
    <text evidence="2">The sequence shown here is derived from an EMBL/GenBank/DDBJ whole genome shotgun (WGS) entry which is preliminary data.</text>
</comment>
<dbReference type="RefSeq" id="WP_011403713.1">
    <property type="nucleotide sequence ID" value="NZ_CALTRY010000021.1"/>
</dbReference>
<dbReference type="SUPFAM" id="SSF52540">
    <property type="entry name" value="P-loop containing nucleoside triphosphate hydrolases"/>
    <property type="match status" value="1"/>
</dbReference>
<dbReference type="GeneID" id="83727881"/>
<evidence type="ECO:0000313" key="2">
    <source>
        <dbReference type="EMBL" id="MCS3710388.1"/>
    </source>
</evidence>
<dbReference type="InterPro" id="IPR027417">
    <property type="entry name" value="P-loop_NTPase"/>
</dbReference>
<name>A0A9X2QDF9_9BACT</name>
<gene>
    <name evidence="3" type="ORF">GGP45_002494</name>
    <name evidence="2" type="ORF">GGP61_001998</name>
</gene>
<feature type="domain" description="AAA" evidence="1">
    <location>
        <begin position="2"/>
        <end position="198"/>
    </location>
</feature>
<dbReference type="InterPro" id="IPR050678">
    <property type="entry name" value="DNA_Partitioning_ATPase"/>
</dbReference>
<dbReference type="CDD" id="cd02042">
    <property type="entry name" value="ParAB_family"/>
    <property type="match status" value="1"/>
</dbReference>
<evidence type="ECO:0000313" key="3">
    <source>
        <dbReference type="EMBL" id="MCS4122136.1"/>
    </source>
</evidence>
<dbReference type="InterPro" id="IPR025669">
    <property type="entry name" value="AAA_dom"/>
</dbReference>
<reference evidence="2" key="1">
    <citation type="submission" date="2022-08" db="EMBL/GenBank/DDBJ databases">
        <title>Genomic Encyclopedia of Type Strains, Phase V (KMG-V): Genome sequencing to study the core and pangenomes of soil and plant-associated prokaryotes.</title>
        <authorList>
            <person name="Whitman W."/>
        </authorList>
    </citation>
    <scope>NUCLEOTIDE SEQUENCE</scope>
    <source>
        <strain evidence="3">SP3026</strain>
        <strain evidence="2">SP3049</strain>
    </source>
</reference>
<evidence type="ECO:0000259" key="1">
    <source>
        <dbReference type="Pfam" id="PF13614"/>
    </source>
</evidence>
<dbReference type="PANTHER" id="PTHR13696">
    <property type="entry name" value="P-LOOP CONTAINING NUCLEOSIDE TRIPHOSPHATE HYDROLASE"/>
    <property type="match status" value="1"/>
</dbReference>
<sequence length="279" mass="30783">MYTIAVINQKGGVGKTVTSVNLATALKHKGHDPLVIDYDPQMNATDWLMGREATDDDATIFDSLATWDGDATDEWSFANVLRTSESVGIDFIPSDRRMAAASFDSVIGRSPVFPQQFRCRVQEFRTAEVQRNSSSTMKHDYCLVDCPPSLGRSIATALAGADGIIVPIHADRFSMRGVSQLQDTIKQIRKVHNDSLRILGLLPNDLDLRSGLVSDMQEKFEDVYSDILFETAIPWRSKVNEVATHGTNIMEYDGAADAASYYLNLADEVVERSRVATAA</sequence>
<dbReference type="Gene3D" id="3.40.50.300">
    <property type="entry name" value="P-loop containing nucleotide triphosphate hydrolases"/>
    <property type="match status" value="1"/>
</dbReference>
<organism evidence="2 4">
    <name type="scientific">Salinibacter ruber</name>
    <dbReference type="NCBI Taxonomy" id="146919"/>
    <lineage>
        <taxon>Bacteria</taxon>
        <taxon>Pseudomonadati</taxon>
        <taxon>Rhodothermota</taxon>
        <taxon>Rhodothermia</taxon>
        <taxon>Rhodothermales</taxon>
        <taxon>Salinibacteraceae</taxon>
        <taxon>Salinibacter</taxon>
    </lineage>
</organism>
<dbReference type="Proteomes" id="UP001155144">
    <property type="component" value="Unassembled WGS sequence"/>
</dbReference>
<dbReference type="Proteomes" id="UP001155057">
    <property type="component" value="Unassembled WGS sequence"/>
</dbReference>
<dbReference type="EMBL" id="JANUBL010000004">
    <property type="protein sequence ID" value="MCS4122136.1"/>
    <property type="molecule type" value="Genomic_DNA"/>
</dbReference>
<proteinExistence type="predicted"/>
<dbReference type="AlphaFoldDB" id="A0A9X2QDF9"/>
<dbReference type="EMBL" id="JANUAE010000006">
    <property type="protein sequence ID" value="MCS3710388.1"/>
    <property type="molecule type" value="Genomic_DNA"/>
</dbReference>
<dbReference type="PANTHER" id="PTHR13696:SF52">
    <property type="entry name" value="PARA FAMILY PROTEIN CT_582"/>
    <property type="match status" value="1"/>
</dbReference>
<accession>A0A9X2QDF9</accession>
<evidence type="ECO:0000313" key="4">
    <source>
        <dbReference type="Proteomes" id="UP001155057"/>
    </source>
</evidence>